<dbReference type="NCBIfam" id="TIGR03156">
    <property type="entry name" value="GTP_HflX"/>
    <property type="match status" value="1"/>
</dbReference>
<dbReference type="PANTHER" id="PTHR10229">
    <property type="entry name" value="GTP-BINDING PROTEIN HFLX"/>
    <property type="match status" value="1"/>
</dbReference>
<comment type="subunit">
    <text evidence="6">Monomer. Associates with the 50S ribosomal subunit.</text>
</comment>
<evidence type="ECO:0000256" key="6">
    <source>
        <dbReference type="HAMAP-Rule" id="MF_00900"/>
    </source>
</evidence>
<organism evidence="11 12">
    <name type="scientific">Candidatus Avoscillospira stercorigallinarum</name>
    <dbReference type="NCBI Taxonomy" id="2840708"/>
    <lineage>
        <taxon>Bacteria</taxon>
        <taxon>Bacillati</taxon>
        <taxon>Bacillota</taxon>
        <taxon>Clostridia</taxon>
        <taxon>Eubacteriales</taxon>
        <taxon>Oscillospiraceae</taxon>
        <taxon>Oscillospiraceae incertae sedis</taxon>
        <taxon>Candidatus Avoscillospira</taxon>
    </lineage>
</organism>
<dbReference type="PROSITE" id="PS51705">
    <property type="entry name" value="G_HFLX"/>
    <property type="match status" value="1"/>
</dbReference>
<keyword evidence="2 8" id="KW-0479">Metal-binding</keyword>
<evidence type="ECO:0000256" key="1">
    <source>
        <dbReference type="ARBA" id="ARBA00022490"/>
    </source>
</evidence>
<dbReference type="SUPFAM" id="SSF52540">
    <property type="entry name" value="P-loop containing nucleoside triphosphate hydrolases"/>
    <property type="match status" value="1"/>
</dbReference>
<reference evidence="11" key="1">
    <citation type="submission" date="2020-10" db="EMBL/GenBank/DDBJ databases">
        <authorList>
            <person name="Gilroy R."/>
        </authorList>
    </citation>
    <scope>NUCLEOTIDE SEQUENCE</scope>
    <source>
        <strain evidence="11">ChiSjej2B20-13462</strain>
    </source>
</reference>
<accession>A0A9D1CMI1</accession>
<dbReference type="GO" id="GO:0043022">
    <property type="term" value="F:ribosome binding"/>
    <property type="evidence" value="ECO:0007669"/>
    <property type="project" value="TreeGrafter"/>
</dbReference>
<evidence type="ECO:0000313" key="12">
    <source>
        <dbReference type="Proteomes" id="UP000886874"/>
    </source>
</evidence>
<reference evidence="11" key="2">
    <citation type="journal article" date="2021" name="PeerJ">
        <title>Extensive microbial diversity within the chicken gut microbiome revealed by metagenomics and culture.</title>
        <authorList>
            <person name="Gilroy R."/>
            <person name="Ravi A."/>
            <person name="Getino M."/>
            <person name="Pursley I."/>
            <person name="Horton D.L."/>
            <person name="Alikhan N.F."/>
            <person name="Baker D."/>
            <person name="Gharbi K."/>
            <person name="Hall N."/>
            <person name="Watson M."/>
            <person name="Adriaenssens E.M."/>
            <person name="Foster-Nyarko E."/>
            <person name="Jarju S."/>
            <person name="Secka A."/>
            <person name="Antonio M."/>
            <person name="Oren A."/>
            <person name="Chaudhuri R.R."/>
            <person name="La Ragione R."/>
            <person name="Hildebrand F."/>
            <person name="Pallen M.J."/>
        </authorList>
    </citation>
    <scope>NUCLEOTIDE SEQUENCE</scope>
    <source>
        <strain evidence="11">ChiSjej2B20-13462</strain>
    </source>
</reference>
<dbReference type="InterPro" id="IPR025121">
    <property type="entry name" value="GTPase_HflX_N"/>
</dbReference>
<evidence type="ECO:0000256" key="7">
    <source>
        <dbReference type="PIRSR" id="PIRSR006809-1"/>
    </source>
</evidence>
<feature type="binding site" evidence="7">
    <location>
        <begin position="343"/>
        <end position="345"/>
    </location>
    <ligand>
        <name>GTP</name>
        <dbReference type="ChEBI" id="CHEBI:37565"/>
    </ligand>
</feature>
<keyword evidence="1 6" id="KW-0963">Cytoplasm</keyword>
<protein>
    <recommendedName>
        <fullName evidence="6">GTPase HflX</fullName>
    </recommendedName>
    <alternativeName>
        <fullName evidence="6">GTP-binding protein HflX</fullName>
    </alternativeName>
</protein>
<evidence type="ECO:0000256" key="2">
    <source>
        <dbReference type="ARBA" id="ARBA00022723"/>
    </source>
</evidence>
<dbReference type="PIRSF" id="PIRSF006809">
    <property type="entry name" value="GTP-binding_hflX_prd"/>
    <property type="match status" value="1"/>
</dbReference>
<dbReference type="Pfam" id="PF01926">
    <property type="entry name" value="MMR_HSR1"/>
    <property type="match status" value="1"/>
</dbReference>
<evidence type="ECO:0000256" key="8">
    <source>
        <dbReference type="PIRSR" id="PIRSR006809-2"/>
    </source>
</evidence>
<dbReference type="InterPro" id="IPR042108">
    <property type="entry name" value="GTPase_HflX_N_sf"/>
</dbReference>
<dbReference type="GO" id="GO:0005737">
    <property type="term" value="C:cytoplasm"/>
    <property type="evidence" value="ECO:0007669"/>
    <property type="project" value="UniProtKB-SubCell"/>
</dbReference>
<dbReference type="InterPro" id="IPR030394">
    <property type="entry name" value="G_HFLX_dom"/>
</dbReference>
<dbReference type="GO" id="GO:0003924">
    <property type="term" value="F:GTPase activity"/>
    <property type="evidence" value="ECO:0007669"/>
    <property type="project" value="UniProtKB-UniRule"/>
</dbReference>
<dbReference type="Gene3D" id="6.10.250.2860">
    <property type="match status" value="1"/>
</dbReference>
<gene>
    <name evidence="6 11" type="primary">hflX</name>
    <name evidence="11" type="ORF">IAA67_00310</name>
</gene>
<keyword evidence="9" id="KW-0175">Coiled coil</keyword>
<dbReference type="Proteomes" id="UP000886874">
    <property type="component" value="Unassembled WGS sequence"/>
</dbReference>
<feature type="binding site" evidence="7">
    <location>
        <begin position="235"/>
        <end position="239"/>
    </location>
    <ligand>
        <name>GTP</name>
        <dbReference type="ChEBI" id="CHEBI:37565"/>
    </ligand>
</feature>
<evidence type="ECO:0000256" key="3">
    <source>
        <dbReference type="ARBA" id="ARBA00022741"/>
    </source>
</evidence>
<dbReference type="InterPro" id="IPR006073">
    <property type="entry name" value="GTP-bd"/>
</dbReference>
<evidence type="ECO:0000256" key="5">
    <source>
        <dbReference type="ARBA" id="ARBA00023134"/>
    </source>
</evidence>
<comment type="subcellular location">
    <subcellularLocation>
        <location evidence="6">Cytoplasm</location>
    </subcellularLocation>
    <text evidence="6">May associate with membranes.</text>
</comment>
<keyword evidence="5 6" id="KW-0342">GTP-binding</keyword>
<comment type="similarity">
    <text evidence="6">Belongs to the TRAFAC class OBG-HflX-like GTPase superfamily. HflX GTPase family.</text>
</comment>
<dbReference type="Gene3D" id="3.40.50.300">
    <property type="entry name" value="P-loop containing nucleotide triphosphate hydrolases"/>
    <property type="match status" value="1"/>
</dbReference>
<dbReference type="AlphaFoldDB" id="A0A9D1CMI1"/>
<comment type="caution">
    <text evidence="11">The sequence shown here is derived from an EMBL/GenBank/DDBJ whole genome shotgun (WGS) entry which is preliminary data.</text>
</comment>
<dbReference type="HAMAP" id="MF_00900">
    <property type="entry name" value="GTPase_HflX"/>
    <property type="match status" value="1"/>
</dbReference>
<dbReference type="EMBL" id="DVFN01000006">
    <property type="protein sequence ID" value="HIQ68766.1"/>
    <property type="molecule type" value="Genomic_DNA"/>
</dbReference>
<keyword evidence="3 6" id="KW-0547">Nucleotide-binding</keyword>
<feature type="domain" description="Hflx-type G" evidence="10">
    <location>
        <begin position="204"/>
        <end position="365"/>
    </location>
</feature>
<dbReference type="Pfam" id="PF13167">
    <property type="entry name" value="GTP-bdg_N"/>
    <property type="match status" value="1"/>
</dbReference>
<dbReference type="InterPro" id="IPR016496">
    <property type="entry name" value="GTPase_HflX"/>
</dbReference>
<sequence length="420" mass="45989">MNPLEKPVIEKAVLAGLNADVFDRAENATDETLDELEALLETAGGVCAAKVLQHRPAPDPHSFFGEGKAEEIRQLIETTEATMLICDNDLTPSQIRSLEELTHATVLDRSALILDIFAQRAKTKEGRLQVELAQYQYLLPKLSGMGKSLSRLGGGIGTRGPGETKLETDRRHIRSRIAKLQADLKEVRQVRAVQRERRIKNAVPVVAIVGYTNAGKSTLLNQLTGADIPANNRLFDTLDTTTRQLEVSDTLTVLLSDTVGFIAKLPHHLVEAFQATLEELQYADLLLHVIDAGDPEREEHIAVVDKLIAQLAKPGIPVLECYNKCDTVDPDDIPRGRDKLAISAKTGENLPALLQAIEKALDLQRKKATFLLPYAMGGMVDTLHAQAKVLSVEYTAEGIEITAICDLALYGKLQGYVKKG</sequence>
<dbReference type="CDD" id="cd01878">
    <property type="entry name" value="HflX"/>
    <property type="match status" value="1"/>
</dbReference>
<feature type="binding site" evidence="7">
    <location>
        <begin position="257"/>
        <end position="260"/>
    </location>
    <ligand>
        <name>GTP</name>
        <dbReference type="ChEBI" id="CHEBI:37565"/>
    </ligand>
</feature>
<dbReference type="Pfam" id="PF16360">
    <property type="entry name" value="GTP-bdg_M"/>
    <property type="match status" value="1"/>
</dbReference>
<proteinExistence type="inferred from homology"/>
<evidence type="ECO:0000256" key="9">
    <source>
        <dbReference type="SAM" id="Coils"/>
    </source>
</evidence>
<evidence type="ECO:0000256" key="4">
    <source>
        <dbReference type="ARBA" id="ARBA00022842"/>
    </source>
</evidence>
<dbReference type="GO" id="GO:0005525">
    <property type="term" value="F:GTP binding"/>
    <property type="evidence" value="ECO:0007669"/>
    <property type="project" value="UniProtKB-UniRule"/>
</dbReference>
<name>A0A9D1CMI1_9FIRM</name>
<evidence type="ECO:0000259" key="10">
    <source>
        <dbReference type="PROSITE" id="PS51705"/>
    </source>
</evidence>
<feature type="coiled-coil region" evidence="9">
    <location>
        <begin position="170"/>
        <end position="197"/>
    </location>
</feature>
<comment type="function">
    <text evidence="6">GTPase that associates with the 50S ribosomal subunit and may have a role during protein synthesis or ribosome biogenesis.</text>
</comment>
<dbReference type="PRINTS" id="PR00326">
    <property type="entry name" value="GTP1OBG"/>
</dbReference>
<keyword evidence="4 8" id="KW-0460">Magnesium</keyword>
<evidence type="ECO:0000313" key="11">
    <source>
        <dbReference type="EMBL" id="HIQ68766.1"/>
    </source>
</evidence>
<feature type="binding site" evidence="8">
    <location>
        <position position="237"/>
    </location>
    <ligand>
        <name>Mg(2+)</name>
        <dbReference type="ChEBI" id="CHEBI:18420"/>
    </ligand>
</feature>
<dbReference type="InterPro" id="IPR027417">
    <property type="entry name" value="P-loop_NTPase"/>
</dbReference>
<dbReference type="PANTHER" id="PTHR10229:SF0">
    <property type="entry name" value="GTP-BINDING PROTEIN 6-RELATED"/>
    <property type="match status" value="1"/>
</dbReference>
<feature type="binding site" evidence="7">
    <location>
        <begin position="323"/>
        <end position="326"/>
    </location>
    <ligand>
        <name>GTP</name>
        <dbReference type="ChEBI" id="CHEBI:37565"/>
    </ligand>
</feature>
<dbReference type="GO" id="GO:0046872">
    <property type="term" value="F:metal ion binding"/>
    <property type="evidence" value="ECO:0007669"/>
    <property type="project" value="UniProtKB-KW"/>
</dbReference>
<dbReference type="FunFam" id="3.40.50.11060:FF:000001">
    <property type="entry name" value="GTPase HflX"/>
    <property type="match status" value="1"/>
</dbReference>
<dbReference type="Gene3D" id="3.40.50.11060">
    <property type="entry name" value="GTPase HflX, N-terminal domain"/>
    <property type="match status" value="1"/>
</dbReference>
<dbReference type="InterPro" id="IPR032305">
    <property type="entry name" value="GTP-bd_M"/>
</dbReference>
<feature type="binding site" evidence="7">
    <location>
        <begin position="210"/>
        <end position="217"/>
    </location>
    <ligand>
        <name>GTP</name>
        <dbReference type="ChEBI" id="CHEBI:37565"/>
    </ligand>
</feature>
<comment type="cofactor">
    <cofactor evidence="8">
        <name>Mg(2+)</name>
        <dbReference type="ChEBI" id="CHEBI:18420"/>
    </cofactor>
</comment>
<feature type="binding site" evidence="8">
    <location>
        <position position="217"/>
    </location>
    <ligand>
        <name>Mg(2+)</name>
        <dbReference type="ChEBI" id="CHEBI:18420"/>
    </ligand>
</feature>